<dbReference type="PANTHER" id="PTHR10997:SF9">
    <property type="entry name" value="IMPORTIN-9"/>
    <property type="match status" value="1"/>
</dbReference>
<dbReference type="InterPro" id="IPR056840">
    <property type="entry name" value="HEAT_IPO9_central"/>
</dbReference>
<feature type="domain" description="Importin N-terminal" evidence="6">
    <location>
        <begin position="22"/>
        <end position="113"/>
    </location>
</feature>
<dbReference type="GO" id="GO:0006606">
    <property type="term" value="P:protein import into nucleus"/>
    <property type="evidence" value="ECO:0007669"/>
    <property type="project" value="TreeGrafter"/>
</dbReference>
<dbReference type="AlphaFoldDB" id="A0AAF0J8N0"/>
<accession>A0AAF0J8N0</accession>
<keyword evidence="8" id="KW-1185">Reference proteome</keyword>
<keyword evidence="5" id="KW-0539">Nucleus</keyword>
<dbReference type="RefSeq" id="XP_060120709.1">
    <property type="nucleotide sequence ID" value="XM_060264726.1"/>
</dbReference>
<dbReference type="Pfam" id="PF25018">
    <property type="entry name" value="HEAT_IPO9_c"/>
    <property type="match status" value="1"/>
</dbReference>
<dbReference type="Gene3D" id="1.25.10.10">
    <property type="entry name" value="Leucine-rich Repeat Variant"/>
    <property type="match status" value="1"/>
</dbReference>
<keyword evidence="4" id="KW-0653">Protein transport</keyword>
<dbReference type="SMART" id="SM00913">
    <property type="entry name" value="IBN_N"/>
    <property type="match status" value="1"/>
</dbReference>
<dbReference type="SUPFAM" id="SSF48371">
    <property type="entry name" value="ARM repeat"/>
    <property type="match status" value="1"/>
</dbReference>
<organism evidence="7 8">
    <name type="scientific">Malassezia japonica</name>
    <dbReference type="NCBI Taxonomy" id="223818"/>
    <lineage>
        <taxon>Eukaryota</taxon>
        <taxon>Fungi</taxon>
        <taxon>Dikarya</taxon>
        <taxon>Basidiomycota</taxon>
        <taxon>Ustilaginomycotina</taxon>
        <taxon>Malasseziomycetes</taxon>
        <taxon>Malasseziales</taxon>
        <taxon>Malasseziaceae</taxon>
        <taxon>Malassezia</taxon>
    </lineage>
</organism>
<evidence type="ECO:0000313" key="8">
    <source>
        <dbReference type="Proteomes" id="UP001217754"/>
    </source>
</evidence>
<comment type="subcellular location">
    <subcellularLocation>
        <location evidence="1">Nucleus</location>
    </subcellularLocation>
</comment>
<keyword evidence="3" id="KW-0378">Hydrolase</keyword>
<evidence type="ECO:0000256" key="2">
    <source>
        <dbReference type="ARBA" id="ARBA00022448"/>
    </source>
</evidence>
<dbReference type="GO" id="GO:0005635">
    <property type="term" value="C:nuclear envelope"/>
    <property type="evidence" value="ECO:0007669"/>
    <property type="project" value="TreeGrafter"/>
</dbReference>
<dbReference type="InterPro" id="IPR016024">
    <property type="entry name" value="ARM-type_fold"/>
</dbReference>
<protein>
    <recommendedName>
        <fullName evidence="6">Importin N-terminal domain-containing protein</fullName>
    </recommendedName>
</protein>
<keyword evidence="2" id="KW-0813">Transport</keyword>
<dbReference type="PROSITE" id="PS50166">
    <property type="entry name" value="IMPORTIN_B_NT"/>
    <property type="match status" value="1"/>
</dbReference>
<evidence type="ECO:0000256" key="5">
    <source>
        <dbReference type="ARBA" id="ARBA00023242"/>
    </source>
</evidence>
<evidence type="ECO:0000313" key="7">
    <source>
        <dbReference type="EMBL" id="WFD37812.1"/>
    </source>
</evidence>
<reference evidence="7" key="1">
    <citation type="submission" date="2023-03" db="EMBL/GenBank/DDBJ databases">
        <title>Mating type loci evolution in Malassezia.</title>
        <authorList>
            <person name="Coelho M.A."/>
        </authorList>
    </citation>
    <scope>NUCLEOTIDE SEQUENCE</scope>
    <source>
        <strain evidence="7">CBS 9431</strain>
    </source>
</reference>
<dbReference type="GO" id="GO:0005829">
    <property type="term" value="C:cytosol"/>
    <property type="evidence" value="ECO:0007669"/>
    <property type="project" value="TreeGrafter"/>
</dbReference>
<evidence type="ECO:0000256" key="1">
    <source>
        <dbReference type="ARBA" id="ARBA00004123"/>
    </source>
</evidence>
<dbReference type="InterPro" id="IPR001494">
    <property type="entry name" value="Importin-beta_N"/>
</dbReference>
<dbReference type="GO" id="GO:0031267">
    <property type="term" value="F:small GTPase binding"/>
    <property type="evidence" value="ECO:0007669"/>
    <property type="project" value="InterPro"/>
</dbReference>
<gene>
    <name evidence="7" type="ORF">MJAP1_000759</name>
</gene>
<name>A0AAF0J8N0_9BASI</name>
<dbReference type="InterPro" id="IPR001261">
    <property type="entry name" value="ArgE/DapE_CS"/>
</dbReference>
<evidence type="ECO:0000259" key="6">
    <source>
        <dbReference type="PROSITE" id="PS50166"/>
    </source>
</evidence>
<evidence type="ECO:0000256" key="4">
    <source>
        <dbReference type="ARBA" id="ARBA00022927"/>
    </source>
</evidence>
<sequence>MDALVQCLEHSLSSAQNLRSDAEQALQQRAYPRNDASGAFGVELAQVFASDATALPIRQAAGIALKKYVYERWSIFFEEHLRTAKSVGEGGDGAVPPDAKHAVHTLLLQALGDAGRKVRLLAAQLLSIIGSCDFPDHFPELLPELQKDLGAYASSDPRAADKVHGAMKFLADFVQSELDENQLLVVSKEFIPLLQSILSDTSAAFSAHTKARCVLVFRQCLTSLYTVRDAYADMVKQAVDHYLPPWLEALQAMLDPAFYAQANWADAATWEELGLRREVIRTLGVASRFRRHFGVRGTEVLGVCLANLEALAPLFSSVDLVEEPRYEEPPAPEGDSDVVSGIAALAMTTLSFFSETLETPSMRELLISGGTGGDGAATPAFAQLVEALATFAQITREDEETFVDDPSAFVEEDDEENMLVTLRTSTADLLDQLLDVYPLPTLRALPTLVTEVQRLAATRRAADGTWWKLPEATLMLVGNMHNLIEEVVETMDVPFFQPTAIVHELAVPNLAPSTPSFLRGRSFVFVSQYVGDLGASFGREVFAAAIQVLHAPDAEAPLHVKLSAVRAVRNFAQLSESLSTSDAQAILQELGPLLLQATGSPLVLIMDAIEAALSGAKFAEGDAPVLVDVARAALSAWRTHSMDPQVEISIAALLESLVRIRSAANATVRLALEIAAQALQEDERGEGLGASAAALARSVLASAEAAALDGAVPHFLPPAAQYLLRGSDLEASQSLLFCLTLLWQKRAEDMLAWHGEGVDALGLILRIVQEQLQMDEAACSMPLGVLLVTLFLQAGAHGSSMAGLGAVMPGLVRALAAKLATATSVDAAMALLFPLTYLFAEHTTDVIGLLGHVDVATVHGEANALRVVVAKWLEHAEMAIGRSVGNLNTLALARLLEHWPAELDTLTTNGAVRASADNST</sequence>
<dbReference type="InterPro" id="IPR011989">
    <property type="entry name" value="ARM-like"/>
</dbReference>
<dbReference type="Proteomes" id="UP001217754">
    <property type="component" value="Chromosome 1"/>
</dbReference>
<dbReference type="Pfam" id="PF03810">
    <property type="entry name" value="IBN_N"/>
    <property type="match status" value="1"/>
</dbReference>
<dbReference type="PANTHER" id="PTHR10997">
    <property type="entry name" value="IMPORTIN-7, 8, 11"/>
    <property type="match status" value="1"/>
</dbReference>
<dbReference type="PROSITE" id="PS00758">
    <property type="entry name" value="ARGE_DAPE_CPG2_1"/>
    <property type="match status" value="1"/>
</dbReference>
<evidence type="ECO:0000256" key="3">
    <source>
        <dbReference type="ARBA" id="ARBA00022801"/>
    </source>
</evidence>
<dbReference type="EMBL" id="CP119958">
    <property type="protein sequence ID" value="WFD37812.1"/>
    <property type="molecule type" value="Genomic_DNA"/>
</dbReference>
<dbReference type="GeneID" id="85224408"/>
<proteinExistence type="predicted"/>